<proteinExistence type="predicted"/>
<organism evidence="2 3">
    <name type="scientific">Zalerion maritima</name>
    <dbReference type="NCBI Taxonomy" id="339359"/>
    <lineage>
        <taxon>Eukaryota</taxon>
        <taxon>Fungi</taxon>
        <taxon>Dikarya</taxon>
        <taxon>Ascomycota</taxon>
        <taxon>Pezizomycotina</taxon>
        <taxon>Sordariomycetes</taxon>
        <taxon>Lulworthiomycetidae</taxon>
        <taxon>Lulworthiales</taxon>
        <taxon>Lulworthiaceae</taxon>
        <taxon>Zalerion</taxon>
    </lineage>
</organism>
<gene>
    <name evidence="2" type="ORF">MKZ38_007371</name>
</gene>
<dbReference type="InterPro" id="IPR000073">
    <property type="entry name" value="AB_hydrolase_1"/>
</dbReference>
<reference evidence="2" key="1">
    <citation type="submission" date="2022-07" db="EMBL/GenBank/DDBJ databases">
        <title>Draft genome sequence of Zalerion maritima ATCC 34329, a (micro)plastics degrading marine fungus.</title>
        <authorList>
            <person name="Paco A."/>
            <person name="Goncalves M.F.M."/>
            <person name="Rocha-Santos T.A.P."/>
            <person name="Alves A."/>
        </authorList>
    </citation>
    <scope>NUCLEOTIDE SEQUENCE</scope>
    <source>
        <strain evidence="2">ATCC 34329</strain>
    </source>
</reference>
<sequence>MAPHPMNIIRPVLIAALGPLVLYLGFLAFSATPFFQRHFVYAHKINTLFCEDLQKPQRWGFAKNQVSPFSLETHDSEVLYAWHILPLPLYLQHEETLASQPEQLVEDFTKTENFKLLKDDPNSRLVISFHGNAGHVAQGWRPATYHALTDTSSYHVLTVDYRGFGLSTGSPSEEGLINDAYTVVDWAINVAGLPPSRIVLVGQSLGTAVTSGVAELYAAQGVEFAGIILAAGFSQLPTMLSRYAIGGFLPVLAPLRLCPPAMRLVQKYVVDKWHSTERLASVVRNTKSRLRLFIVHAKNDHDIPCDESNLLFKAAVQATPGGKSLSDVEFAEAKDARTVVRGPNAFVATWRDEPDIVIRQEQFGHGGHNEIMMAAPVTLAIMRAFDLEGTVYH</sequence>
<dbReference type="Gene3D" id="3.40.50.1820">
    <property type="entry name" value="alpha/beta hydrolase"/>
    <property type="match status" value="1"/>
</dbReference>
<name>A0AAD5RJ05_9PEZI</name>
<dbReference type="SUPFAM" id="SSF53474">
    <property type="entry name" value="alpha/beta-Hydrolases"/>
    <property type="match status" value="1"/>
</dbReference>
<evidence type="ECO:0000259" key="1">
    <source>
        <dbReference type="Pfam" id="PF12697"/>
    </source>
</evidence>
<keyword evidence="3" id="KW-1185">Reference proteome</keyword>
<evidence type="ECO:0000313" key="2">
    <source>
        <dbReference type="EMBL" id="KAJ2894646.1"/>
    </source>
</evidence>
<comment type="caution">
    <text evidence="2">The sequence shown here is derived from an EMBL/GenBank/DDBJ whole genome shotgun (WGS) entry which is preliminary data.</text>
</comment>
<feature type="domain" description="AB hydrolase-1" evidence="1">
    <location>
        <begin position="130"/>
        <end position="262"/>
    </location>
</feature>
<evidence type="ECO:0000313" key="3">
    <source>
        <dbReference type="Proteomes" id="UP001201980"/>
    </source>
</evidence>
<dbReference type="AlphaFoldDB" id="A0AAD5RJ05"/>
<dbReference type="PANTHER" id="PTHR12277:SF81">
    <property type="entry name" value="PROTEIN ABHD13"/>
    <property type="match status" value="1"/>
</dbReference>
<dbReference type="Proteomes" id="UP001201980">
    <property type="component" value="Unassembled WGS sequence"/>
</dbReference>
<dbReference type="PANTHER" id="PTHR12277">
    <property type="entry name" value="ALPHA/BETA HYDROLASE DOMAIN-CONTAINING PROTEIN"/>
    <property type="match status" value="1"/>
</dbReference>
<dbReference type="Pfam" id="PF12697">
    <property type="entry name" value="Abhydrolase_6"/>
    <property type="match status" value="1"/>
</dbReference>
<dbReference type="InterPro" id="IPR029058">
    <property type="entry name" value="AB_hydrolase_fold"/>
</dbReference>
<accession>A0AAD5RJ05</accession>
<protein>
    <recommendedName>
        <fullName evidence="1">AB hydrolase-1 domain-containing protein</fullName>
    </recommendedName>
</protein>
<dbReference type="EMBL" id="JAKWBI020000470">
    <property type="protein sequence ID" value="KAJ2894646.1"/>
    <property type="molecule type" value="Genomic_DNA"/>
</dbReference>